<dbReference type="Proteomes" id="UP000094463">
    <property type="component" value="Chromosome"/>
</dbReference>
<accession>A0A1D7QSS7</accession>
<dbReference type="EMBL" id="CP012502">
    <property type="protein sequence ID" value="AOM82047.1"/>
    <property type="molecule type" value="Genomic_DNA"/>
</dbReference>
<keyword evidence="3" id="KW-1185">Reference proteome</keyword>
<sequence>MFKKMLYTGISLSVLTIVSACGNTTEEGESAEEIVKQSQTTMNDVESYVLNMDMLQTMKLDGMDEDAMSVRSTQTMEMTMDPMTFKQDMTMNYEDMDEFGEMDDSEGQVSYQSFFTETDGLFMEDPMMDRWMKFPESYLDDFLAMSDLQLHPDEQLAFLKDYVADLSLEEDDEYYYIALKTEDLNMEELMQELHGFDADIPGMEGMDELFGSMELRELDFSITIDKETYYQTAGSITMVMALDMMGQEMITNQTSEMTMSDFNTIEPIPVPDEVLENAEEISEDEFTPGM</sequence>
<feature type="signal peptide" evidence="1">
    <location>
        <begin position="1"/>
        <end position="20"/>
    </location>
</feature>
<dbReference type="PROSITE" id="PS51257">
    <property type="entry name" value="PROKAR_LIPOPROTEIN"/>
    <property type="match status" value="1"/>
</dbReference>
<dbReference type="Pfam" id="PF20316">
    <property type="entry name" value="DUF6612"/>
    <property type="match status" value="1"/>
</dbReference>
<dbReference type="InterPro" id="IPR046720">
    <property type="entry name" value="DUF6612"/>
</dbReference>
<dbReference type="KEGG" id="bbev:BBEV_0674"/>
<reference evidence="2 3" key="1">
    <citation type="submission" date="2015-08" db="EMBL/GenBank/DDBJ databases">
        <title>The complete genome sequence of Bacillus beveridgei MLTeJB.</title>
        <authorList>
            <person name="Hanson T.E."/>
            <person name="Mesa C."/>
            <person name="Basesman S.M."/>
            <person name="Oremland R.S."/>
        </authorList>
    </citation>
    <scope>NUCLEOTIDE SEQUENCE [LARGE SCALE GENOMIC DNA]</scope>
    <source>
        <strain evidence="2 3">MLTeJB</strain>
    </source>
</reference>
<evidence type="ECO:0000313" key="3">
    <source>
        <dbReference type="Proteomes" id="UP000094463"/>
    </source>
</evidence>
<keyword evidence="1" id="KW-0732">Signal</keyword>
<evidence type="ECO:0000313" key="2">
    <source>
        <dbReference type="EMBL" id="AOM82047.1"/>
    </source>
</evidence>
<protein>
    <recommendedName>
        <fullName evidence="4">Lipoprotein</fullName>
    </recommendedName>
</protein>
<proteinExistence type="predicted"/>
<dbReference type="AlphaFoldDB" id="A0A1D7QSS7"/>
<organism evidence="2 3">
    <name type="scientific">Salisediminibacterium beveridgei</name>
    <dbReference type="NCBI Taxonomy" id="632773"/>
    <lineage>
        <taxon>Bacteria</taxon>
        <taxon>Bacillati</taxon>
        <taxon>Bacillota</taxon>
        <taxon>Bacilli</taxon>
        <taxon>Bacillales</taxon>
        <taxon>Bacillaceae</taxon>
        <taxon>Salisediminibacterium</taxon>
    </lineage>
</organism>
<evidence type="ECO:0000256" key="1">
    <source>
        <dbReference type="SAM" id="SignalP"/>
    </source>
</evidence>
<gene>
    <name evidence="2" type="ORF">BBEV_0674</name>
</gene>
<dbReference type="RefSeq" id="WP_069364169.1">
    <property type="nucleotide sequence ID" value="NZ_CP012502.1"/>
</dbReference>
<dbReference type="STRING" id="632773.BBEV_0674"/>
<dbReference type="Gene3D" id="2.50.20.20">
    <property type="match status" value="1"/>
</dbReference>
<name>A0A1D7QSS7_9BACI</name>
<feature type="chain" id="PRO_5009099079" description="Lipoprotein" evidence="1">
    <location>
        <begin position="21"/>
        <end position="290"/>
    </location>
</feature>
<evidence type="ECO:0008006" key="4">
    <source>
        <dbReference type="Google" id="ProtNLM"/>
    </source>
</evidence>
<dbReference type="OrthoDB" id="1957331at2"/>